<evidence type="ECO:0000256" key="3">
    <source>
        <dbReference type="ARBA" id="ARBA00022989"/>
    </source>
</evidence>
<gene>
    <name evidence="6" type="ORF">KIPB_000152</name>
</gene>
<comment type="subcellular location">
    <subcellularLocation>
        <location evidence="1">Membrane</location>
        <topology evidence="1">Multi-pass membrane protein</topology>
    </subcellularLocation>
</comment>
<dbReference type="PANTHER" id="PTHR16201:SF34">
    <property type="entry name" value="LYSOSOMAL AMINO ACID TRANSPORTER 1"/>
    <property type="match status" value="1"/>
</dbReference>
<feature type="transmembrane region" description="Helical" evidence="5">
    <location>
        <begin position="31"/>
        <end position="50"/>
    </location>
</feature>
<keyword evidence="3 5" id="KW-1133">Transmembrane helix</keyword>
<dbReference type="InterPro" id="IPR006603">
    <property type="entry name" value="PQ-loop_rpt"/>
</dbReference>
<proteinExistence type="predicted"/>
<evidence type="ECO:0000313" key="6">
    <source>
        <dbReference type="EMBL" id="GIQ79501.1"/>
    </source>
</evidence>
<dbReference type="FunFam" id="1.20.1280.290:FF:000009">
    <property type="entry name" value="PQ loop repeat family protein"/>
    <property type="match status" value="1"/>
</dbReference>
<evidence type="ECO:0000256" key="5">
    <source>
        <dbReference type="SAM" id="Phobius"/>
    </source>
</evidence>
<protein>
    <recommendedName>
        <fullName evidence="8">Thioredoxin domain-containing protein</fullName>
    </recommendedName>
</protein>
<dbReference type="OrthoDB" id="8048523at2759"/>
<sequence>MLGQVQCDTSGGAQYYEWLTYLGQCVEVGNVAYLVSFTCGLLSVMCWIVAQFPQILKNYRLQSVSSISYAFLINWIIGDVTNCLGAILTNALPTQIISGIYFCLVDVVLFTQFQMYRETKDKAERIGLLYVVMVYDATLQPEALALMEEMEPLWTKVTGCAFFSVDVNDPENVPYVSNMPQLPMLFVGVDNEPKVEVMPYEWSPEVVEAYLEAKFVVPVKGILPRFTNEEDMVDAAQTEQLPVLLSISCPDCKQFDINASKVASNLVDNTLGYSLQCDKDLDTRSFCAAFRVPSQGRRLCLFEDGVVTCIGEQTEDIIALQDWVLGEMVEERRVERLAEAQKVVDVSEAVDGDADDFGIRMGPDGMPEEWPPGSRPAAMRAKLTQLESLVEQAEARVAELEGDL</sequence>
<dbReference type="InterPro" id="IPR051415">
    <property type="entry name" value="LAAT-1"/>
</dbReference>
<name>A0A9K3CLU5_9EUKA</name>
<keyword evidence="2 5" id="KW-0812">Transmembrane</keyword>
<dbReference type="Gene3D" id="1.20.1280.290">
    <property type="match status" value="1"/>
</dbReference>
<dbReference type="PANTHER" id="PTHR16201">
    <property type="entry name" value="SEVEN TRANSMEMBRANE PROTEIN 1-RELATED"/>
    <property type="match status" value="1"/>
</dbReference>
<accession>A0A9K3CLU5</accession>
<feature type="transmembrane region" description="Helical" evidence="5">
    <location>
        <begin position="96"/>
        <end position="116"/>
    </location>
</feature>
<dbReference type="GO" id="GO:0098852">
    <property type="term" value="C:lytic vacuole membrane"/>
    <property type="evidence" value="ECO:0007669"/>
    <property type="project" value="UniProtKB-ARBA"/>
</dbReference>
<evidence type="ECO:0000256" key="1">
    <source>
        <dbReference type="ARBA" id="ARBA00004141"/>
    </source>
</evidence>
<dbReference type="Pfam" id="PF04193">
    <property type="entry name" value="PQ-loop"/>
    <property type="match status" value="1"/>
</dbReference>
<dbReference type="SMART" id="SM00679">
    <property type="entry name" value="CTNS"/>
    <property type="match status" value="1"/>
</dbReference>
<evidence type="ECO:0000313" key="7">
    <source>
        <dbReference type="Proteomes" id="UP000265618"/>
    </source>
</evidence>
<keyword evidence="7" id="KW-1185">Reference proteome</keyword>
<dbReference type="Proteomes" id="UP000265618">
    <property type="component" value="Unassembled WGS sequence"/>
</dbReference>
<evidence type="ECO:0008006" key="8">
    <source>
        <dbReference type="Google" id="ProtNLM"/>
    </source>
</evidence>
<dbReference type="AlphaFoldDB" id="A0A9K3CLU5"/>
<dbReference type="GO" id="GO:0015174">
    <property type="term" value="F:basic amino acid transmembrane transporter activity"/>
    <property type="evidence" value="ECO:0007669"/>
    <property type="project" value="TreeGrafter"/>
</dbReference>
<comment type="caution">
    <text evidence="6">The sequence shown here is derived from an EMBL/GenBank/DDBJ whole genome shotgun (WGS) entry which is preliminary data.</text>
</comment>
<dbReference type="EMBL" id="BDIP01000015">
    <property type="protein sequence ID" value="GIQ79501.1"/>
    <property type="molecule type" value="Genomic_DNA"/>
</dbReference>
<evidence type="ECO:0000256" key="2">
    <source>
        <dbReference type="ARBA" id="ARBA00022692"/>
    </source>
</evidence>
<reference evidence="6 7" key="1">
    <citation type="journal article" date="2018" name="PLoS ONE">
        <title>The draft genome of Kipferlia bialata reveals reductive genome evolution in fornicate parasites.</title>
        <authorList>
            <person name="Tanifuji G."/>
            <person name="Takabayashi S."/>
            <person name="Kume K."/>
            <person name="Takagi M."/>
            <person name="Nakayama T."/>
            <person name="Kamikawa R."/>
            <person name="Inagaki Y."/>
            <person name="Hashimoto T."/>
        </authorList>
    </citation>
    <scope>NUCLEOTIDE SEQUENCE [LARGE SCALE GENOMIC DNA]</scope>
    <source>
        <strain evidence="6">NY0173</strain>
    </source>
</reference>
<organism evidence="6 7">
    <name type="scientific">Kipferlia bialata</name>
    <dbReference type="NCBI Taxonomy" id="797122"/>
    <lineage>
        <taxon>Eukaryota</taxon>
        <taxon>Metamonada</taxon>
        <taxon>Carpediemonas-like organisms</taxon>
        <taxon>Kipferlia</taxon>
    </lineage>
</organism>
<keyword evidence="4 5" id="KW-0472">Membrane</keyword>
<evidence type="ECO:0000256" key="4">
    <source>
        <dbReference type="ARBA" id="ARBA00023136"/>
    </source>
</evidence>
<feature type="transmembrane region" description="Helical" evidence="5">
    <location>
        <begin position="71"/>
        <end position="90"/>
    </location>
</feature>